<gene>
    <name evidence="3" type="ORF">DET59_11167</name>
</gene>
<organism evidence="3 4">
    <name type="scientific">Rossellomorea aquimaris</name>
    <dbReference type="NCBI Taxonomy" id="189382"/>
    <lineage>
        <taxon>Bacteria</taxon>
        <taxon>Bacillati</taxon>
        <taxon>Bacillota</taxon>
        <taxon>Bacilli</taxon>
        <taxon>Bacillales</taxon>
        <taxon>Bacillaceae</taxon>
        <taxon>Rossellomorea</taxon>
    </lineage>
</organism>
<keyword evidence="1" id="KW-0472">Membrane</keyword>
<proteinExistence type="predicted"/>
<name>A0A366EMN3_9BACI</name>
<dbReference type="Pfam" id="PF14501">
    <property type="entry name" value="HATPase_c_5"/>
    <property type="match status" value="1"/>
</dbReference>
<keyword evidence="3" id="KW-0808">Transferase</keyword>
<dbReference type="AlphaFoldDB" id="A0A366EMN3"/>
<reference evidence="3 4" key="1">
    <citation type="submission" date="2018-06" db="EMBL/GenBank/DDBJ databases">
        <title>Freshwater and sediment microbial communities from various areas in North America, analyzing microbe dynamics in response to fracking.</title>
        <authorList>
            <person name="Lamendella R."/>
        </authorList>
    </citation>
    <scope>NUCLEOTIDE SEQUENCE [LARGE SCALE GENOMIC DNA]</scope>
    <source>
        <strain evidence="3 4">97B</strain>
    </source>
</reference>
<dbReference type="EMBL" id="QNRJ01000011">
    <property type="protein sequence ID" value="RBP02970.1"/>
    <property type="molecule type" value="Genomic_DNA"/>
</dbReference>
<dbReference type="SUPFAM" id="SSF55874">
    <property type="entry name" value="ATPase domain of HSP90 chaperone/DNA topoisomerase II/histidine kinase"/>
    <property type="match status" value="1"/>
</dbReference>
<evidence type="ECO:0000256" key="1">
    <source>
        <dbReference type="SAM" id="Phobius"/>
    </source>
</evidence>
<dbReference type="Proteomes" id="UP000252118">
    <property type="component" value="Unassembled WGS sequence"/>
</dbReference>
<dbReference type="PANTHER" id="PTHR40448">
    <property type="entry name" value="TWO-COMPONENT SENSOR HISTIDINE KINASE"/>
    <property type="match status" value="1"/>
</dbReference>
<dbReference type="InterPro" id="IPR032834">
    <property type="entry name" value="NatK-like_C"/>
</dbReference>
<keyword evidence="1" id="KW-0812">Transmembrane</keyword>
<keyword evidence="3" id="KW-0418">Kinase</keyword>
<sequence length="323" mass="37673">MNFYWVTLILLGFVHLHALLLNLPWDVPFYITFLVVSLTLYILFRKIRISFFKPDLKWNVALFLIQLLLLLPYLVMKTSWFYGVFLVVFMGMECVRWEVSNRIEQLYKENGQFEEERAQLMETFRIVRSERHDFLKHVSSIHYMLENRHHEEATAYLDDLVDGYEETNLSIKGERGSIAGILHQMYSQGKASGVTMIYDVDMPLSTLPIPDKKLVTLLGNLLSNSIDASIEWQNHYGKSSNVTLQFYKRSGLYVLICQNPSLPIPIHILDKLYQSYGHTTKGEKHEGLGTRVIQDTVTDHQGLLDFVYRDEEFTVKIKFPAIH</sequence>
<dbReference type="RefSeq" id="WP_258549681.1">
    <property type="nucleotide sequence ID" value="NZ_QNRJ01000011.1"/>
</dbReference>
<dbReference type="InterPro" id="IPR036890">
    <property type="entry name" value="HATPase_C_sf"/>
</dbReference>
<keyword evidence="1" id="KW-1133">Transmembrane helix</keyword>
<feature type="transmembrane region" description="Helical" evidence="1">
    <location>
        <begin position="28"/>
        <end position="44"/>
    </location>
</feature>
<comment type="caution">
    <text evidence="3">The sequence shown here is derived from an EMBL/GenBank/DDBJ whole genome shotgun (WGS) entry which is preliminary data.</text>
</comment>
<dbReference type="GO" id="GO:0042802">
    <property type="term" value="F:identical protein binding"/>
    <property type="evidence" value="ECO:0007669"/>
    <property type="project" value="TreeGrafter"/>
</dbReference>
<feature type="domain" description="Sensor histidine kinase NatK-like C-terminal" evidence="2">
    <location>
        <begin position="214"/>
        <end position="320"/>
    </location>
</feature>
<accession>A0A366EMN3</accession>
<evidence type="ECO:0000313" key="3">
    <source>
        <dbReference type="EMBL" id="RBP02970.1"/>
    </source>
</evidence>
<evidence type="ECO:0000313" key="4">
    <source>
        <dbReference type="Proteomes" id="UP000252118"/>
    </source>
</evidence>
<dbReference type="PANTHER" id="PTHR40448:SF1">
    <property type="entry name" value="TWO-COMPONENT SENSOR HISTIDINE KINASE"/>
    <property type="match status" value="1"/>
</dbReference>
<dbReference type="Gene3D" id="1.10.287.130">
    <property type="match status" value="1"/>
</dbReference>
<dbReference type="GO" id="GO:0016301">
    <property type="term" value="F:kinase activity"/>
    <property type="evidence" value="ECO:0007669"/>
    <property type="project" value="UniProtKB-KW"/>
</dbReference>
<dbReference type="Gene3D" id="3.30.565.10">
    <property type="entry name" value="Histidine kinase-like ATPase, C-terminal domain"/>
    <property type="match status" value="1"/>
</dbReference>
<evidence type="ECO:0000259" key="2">
    <source>
        <dbReference type="Pfam" id="PF14501"/>
    </source>
</evidence>
<feature type="transmembrane region" description="Helical" evidence="1">
    <location>
        <begin position="56"/>
        <end position="74"/>
    </location>
</feature>
<protein>
    <submittedName>
        <fullName evidence="3">LytT family two-component system sensor histidine kinase NatK</fullName>
    </submittedName>
</protein>